<evidence type="ECO:0000256" key="1">
    <source>
        <dbReference type="ARBA" id="ARBA00000085"/>
    </source>
</evidence>
<dbReference type="Pfam" id="PF00512">
    <property type="entry name" value="HisKA"/>
    <property type="match status" value="1"/>
</dbReference>
<dbReference type="EC" id="2.7.13.3" evidence="2"/>
<keyword evidence="5" id="KW-0418">Kinase</keyword>
<dbReference type="SUPFAM" id="SSF47384">
    <property type="entry name" value="Homodimeric domain of signal transducing histidine kinase"/>
    <property type="match status" value="1"/>
</dbReference>
<dbReference type="InterPro" id="IPR005467">
    <property type="entry name" value="His_kinase_dom"/>
</dbReference>
<accession>A0A401ZPP1</accession>
<dbReference type="InterPro" id="IPR004358">
    <property type="entry name" value="Sig_transdc_His_kin-like_C"/>
</dbReference>
<dbReference type="AlphaFoldDB" id="A0A401ZPP1"/>
<feature type="domain" description="Histidine kinase" evidence="8">
    <location>
        <begin position="18"/>
        <end position="282"/>
    </location>
</feature>
<dbReference type="PANTHER" id="PTHR43711">
    <property type="entry name" value="TWO-COMPONENT HISTIDINE KINASE"/>
    <property type="match status" value="1"/>
</dbReference>
<reference evidence="10" key="1">
    <citation type="submission" date="2018-12" db="EMBL/GenBank/DDBJ databases">
        <title>Tengunoibacter tsumagoiensis gen. nov., sp. nov., Dictyobacter kobayashii sp. nov., D. alpinus sp. nov., and D. joshuensis sp. nov. and description of Dictyobacteraceae fam. nov. within the order Ktedonobacterales isolated from Tengu-no-mugimeshi.</title>
        <authorList>
            <person name="Wang C.M."/>
            <person name="Zheng Y."/>
            <person name="Sakai Y."/>
            <person name="Toyoda A."/>
            <person name="Minakuchi Y."/>
            <person name="Abe K."/>
            <person name="Yokota A."/>
            <person name="Yabe S."/>
        </authorList>
    </citation>
    <scope>NUCLEOTIDE SEQUENCE [LARGE SCALE GENOMIC DNA]</scope>
    <source>
        <strain evidence="10">S-27</strain>
    </source>
</reference>
<dbReference type="Proteomes" id="UP000287224">
    <property type="component" value="Unassembled WGS sequence"/>
</dbReference>
<dbReference type="EMBL" id="BIFQ01000002">
    <property type="protein sequence ID" value="GCE08754.1"/>
    <property type="molecule type" value="Genomic_DNA"/>
</dbReference>
<dbReference type="FunFam" id="3.30.565.10:FF:000006">
    <property type="entry name" value="Sensor histidine kinase WalK"/>
    <property type="match status" value="1"/>
</dbReference>
<name>A0A401ZPP1_9CHLR</name>
<gene>
    <name evidence="9" type="ORF">KDAU_60830</name>
</gene>
<evidence type="ECO:0000313" key="9">
    <source>
        <dbReference type="EMBL" id="GCE08754.1"/>
    </source>
</evidence>
<organism evidence="9 10">
    <name type="scientific">Dictyobacter aurantiacus</name>
    <dbReference type="NCBI Taxonomy" id="1936993"/>
    <lineage>
        <taxon>Bacteria</taxon>
        <taxon>Bacillati</taxon>
        <taxon>Chloroflexota</taxon>
        <taxon>Ktedonobacteria</taxon>
        <taxon>Ktedonobacterales</taxon>
        <taxon>Dictyobacteraceae</taxon>
        <taxon>Dictyobacter</taxon>
    </lineage>
</organism>
<sequence>MRDMIEEKNRSAIDLLTTLSHELRTPLTAIKGYTSTLVRHEQRLRKWERLEFLQAIQQASEQLEVLINQIIEVQQLEAEPIILEQRQVNLCQLIKEVVADVRDTAQHSLRFQHSHPTDPHPVFQFEITGCTEGQETPHQFIYADRERLREVLKNILENALLYSPHGGTIEVGVRTISMDQILPTMPPTNARDQVQAHGTATAYNQRMVEIWVRDHGIGIEPQHLNEIFEVFHRVDTRLTREVRGLGLGLAISKRIIELHNGTIWAESEPGKGSVFHILLAAA</sequence>
<evidence type="ECO:0000256" key="7">
    <source>
        <dbReference type="SAM" id="Coils"/>
    </source>
</evidence>
<dbReference type="InterPro" id="IPR050736">
    <property type="entry name" value="Sensor_HK_Regulatory"/>
</dbReference>
<comment type="caution">
    <text evidence="9">The sequence shown here is derived from an EMBL/GenBank/DDBJ whole genome shotgun (WGS) entry which is preliminary data.</text>
</comment>
<feature type="coiled-coil region" evidence="7">
    <location>
        <begin position="30"/>
        <end position="76"/>
    </location>
</feature>
<evidence type="ECO:0000313" key="10">
    <source>
        <dbReference type="Proteomes" id="UP000287224"/>
    </source>
</evidence>
<dbReference type="InterPro" id="IPR003661">
    <property type="entry name" value="HisK_dim/P_dom"/>
</dbReference>
<evidence type="ECO:0000256" key="2">
    <source>
        <dbReference type="ARBA" id="ARBA00012438"/>
    </source>
</evidence>
<keyword evidence="6" id="KW-0902">Two-component regulatory system</keyword>
<dbReference type="PRINTS" id="PR00344">
    <property type="entry name" value="BCTRLSENSOR"/>
</dbReference>
<dbReference type="Pfam" id="PF02518">
    <property type="entry name" value="HATPase_c"/>
    <property type="match status" value="1"/>
</dbReference>
<evidence type="ECO:0000256" key="4">
    <source>
        <dbReference type="ARBA" id="ARBA00022679"/>
    </source>
</evidence>
<evidence type="ECO:0000259" key="8">
    <source>
        <dbReference type="PROSITE" id="PS50109"/>
    </source>
</evidence>
<dbReference type="Gene3D" id="3.30.565.10">
    <property type="entry name" value="Histidine kinase-like ATPase, C-terminal domain"/>
    <property type="match status" value="1"/>
</dbReference>
<keyword evidence="4" id="KW-0808">Transferase</keyword>
<dbReference type="CDD" id="cd00075">
    <property type="entry name" value="HATPase"/>
    <property type="match status" value="1"/>
</dbReference>
<dbReference type="InterPro" id="IPR003594">
    <property type="entry name" value="HATPase_dom"/>
</dbReference>
<keyword evidence="3" id="KW-0597">Phosphoprotein</keyword>
<keyword evidence="7" id="KW-0175">Coiled coil</keyword>
<dbReference type="SMART" id="SM00388">
    <property type="entry name" value="HisKA"/>
    <property type="match status" value="1"/>
</dbReference>
<evidence type="ECO:0000256" key="5">
    <source>
        <dbReference type="ARBA" id="ARBA00022777"/>
    </source>
</evidence>
<evidence type="ECO:0000256" key="6">
    <source>
        <dbReference type="ARBA" id="ARBA00023012"/>
    </source>
</evidence>
<evidence type="ECO:0000256" key="3">
    <source>
        <dbReference type="ARBA" id="ARBA00022553"/>
    </source>
</evidence>
<protein>
    <recommendedName>
        <fullName evidence="2">histidine kinase</fullName>
        <ecNumber evidence="2">2.7.13.3</ecNumber>
    </recommendedName>
</protein>
<dbReference type="SUPFAM" id="SSF55874">
    <property type="entry name" value="ATPase domain of HSP90 chaperone/DNA topoisomerase II/histidine kinase"/>
    <property type="match status" value="1"/>
</dbReference>
<dbReference type="Gene3D" id="1.10.287.130">
    <property type="match status" value="1"/>
</dbReference>
<dbReference type="PROSITE" id="PS50109">
    <property type="entry name" value="HIS_KIN"/>
    <property type="match status" value="1"/>
</dbReference>
<dbReference type="PANTHER" id="PTHR43711:SF31">
    <property type="entry name" value="HISTIDINE KINASE"/>
    <property type="match status" value="1"/>
</dbReference>
<keyword evidence="10" id="KW-1185">Reference proteome</keyword>
<dbReference type="CDD" id="cd00082">
    <property type="entry name" value="HisKA"/>
    <property type="match status" value="1"/>
</dbReference>
<dbReference type="InterPro" id="IPR036890">
    <property type="entry name" value="HATPase_C_sf"/>
</dbReference>
<proteinExistence type="predicted"/>
<dbReference type="SMART" id="SM00387">
    <property type="entry name" value="HATPase_c"/>
    <property type="match status" value="1"/>
</dbReference>
<comment type="catalytic activity">
    <reaction evidence="1">
        <text>ATP + protein L-histidine = ADP + protein N-phospho-L-histidine.</text>
        <dbReference type="EC" id="2.7.13.3"/>
    </reaction>
</comment>
<dbReference type="GO" id="GO:0000155">
    <property type="term" value="F:phosphorelay sensor kinase activity"/>
    <property type="evidence" value="ECO:0007669"/>
    <property type="project" value="InterPro"/>
</dbReference>
<dbReference type="InterPro" id="IPR036097">
    <property type="entry name" value="HisK_dim/P_sf"/>
</dbReference>